<evidence type="ECO:0000313" key="3">
    <source>
        <dbReference type="Proteomes" id="UP000070444"/>
    </source>
</evidence>
<proteinExistence type="predicted"/>
<name>A0A137NZN3_CONC2</name>
<dbReference type="OrthoDB" id="5581000at2759"/>
<dbReference type="Proteomes" id="UP000070444">
    <property type="component" value="Unassembled WGS sequence"/>
</dbReference>
<feature type="chain" id="PRO_5007294344" evidence="1">
    <location>
        <begin position="20"/>
        <end position="226"/>
    </location>
</feature>
<protein>
    <submittedName>
        <fullName evidence="2">Uncharacterized protein</fullName>
    </submittedName>
</protein>
<keyword evidence="3" id="KW-1185">Reference proteome</keyword>
<dbReference type="EMBL" id="KQ964588">
    <property type="protein sequence ID" value="KXN68227.1"/>
    <property type="molecule type" value="Genomic_DNA"/>
</dbReference>
<gene>
    <name evidence="2" type="ORF">CONCODRAFT_9573</name>
</gene>
<accession>A0A137NZN3</accession>
<evidence type="ECO:0000256" key="1">
    <source>
        <dbReference type="SAM" id="SignalP"/>
    </source>
</evidence>
<organism evidence="2 3">
    <name type="scientific">Conidiobolus coronatus (strain ATCC 28846 / CBS 209.66 / NRRL 28638)</name>
    <name type="common">Delacroixia coronata</name>
    <dbReference type="NCBI Taxonomy" id="796925"/>
    <lineage>
        <taxon>Eukaryota</taxon>
        <taxon>Fungi</taxon>
        <taxon>Fungi incertae sedis</taxon>
        <taxon>Zoopagomycota</taxon>
        <taxon>Entomophthoromycotina</taxon>
        <taxon>Entomophthoromycetes</taxon>
        <taxon>Entomophthorales</taxon>
        <taxon>Ancylistaceae</taxon>
        <taxon>Conidiobolus</taxon>
    </lineage>
</organism>
<evidence type="ECO:0000313" key="2">
    <source>
        <dbReference type="EMBL" id="KXN68227.1"/>
    </source>
</evidence>
<reference evidence="2 3" key="1">
    <citation type="journal article" date="2015" name="Genome Biol. Evol.">
        <title>Phylogenomic analyses indicate that early fungi evolved digesting cell walls of algal ancestors of land plants.</title>
        <authorList>
            <person name="Chang Y."/>
            <person name="Wang S."/>
            <person name="Sekimoto S."/>
            <person name="Aerts A.L."/>
            <person name="Choi C."/>
            <person name="Clum A."/>
            <person name="LaButti K.M."/>
            <person name="Lindquist E.A."/>
            <person name="Yee Ngan C."/>
            <person name="Ohm R.A."/>
            <person name="Salamov A.A."/>
            <person name="Grigoriev I.V."/>
            <person name="Spatafora J.W."/>
            <person name="Berbee M.L."/>
        </authorList>
    </citation>
    <scope>NUCLEOTIDE SEQUENCE [LARGE SCALE GENOMIC DNA]</scope>
    <source>
        <strain evidence="2 3">NRRL 28638</strain>
    </source>
</reference>
<dbReference type="AlphaFoldDB" id="A0A137NZN3"/>
<sequence length="226" mass="24768">MKLVSLVSCLFSFPLAILAAKSSGSGGSEKADMAKSDMSQLEGVWSVTYTYNTSTSPEVVRQCSSQDGIEWVIKGTSWTVNFKDASPPKDLVYESNGRWTVKQVTQGGDSWMNVKLNLLQKNINNIEPCLGFQRDGNTLYVNHNWKDIKQCPTTFYPPNDYCRNDTAYMVATCKSGACTKSYAEAAVEGSSGSSSSDSTRTITIPINRTFLMIVTLIPVGIASYLM</sequence>
<feature type="signal peptide" evidence="1">
    <location>
        <begin position="1"/>
        <end position="19"/>
    </location>
</feature>
<keyword evidence="1" id="KW-0732">Signal</keyword>